<protein>
    <recommendedName>
        <fullName evidence="11">C2H2-type domain-containing protein</fullName>
    </recommendedName>
</protein>
<keyword evidence="6" id="KW-0862">Zinc</keyword>
<evidence type="ECO:0000256" key="8">
    <source>
        <dbReference type="ARBA" id="ARBA00023242"/>
    </source>
</evidence>
<dbReference type="InterPro" id="IPR036236">
    <property type="entry name" value="Znf_C2H2_sf"/>
</dbReference>
<dbReference type="EMBL" id="LT553414">
    <property type="protein sequence ID" value="SAM00775.1"/>
    <property type="molecule type" value="Genomic_DNA"/>
</dbReference>
<accession>A0A163JDS1</accession>
<feature type="compositionally biased region" description="Low complexity" evidence="10">
    <location>
        <begin position="298"/>
        <end position="320"/>
    </location>
</feature>
<evidence type="ECO:0000256" key="1">
    <source>
        <dbReference type="ARBA" id="ARBA00004123"/>
    </source>
</evidence>
<evidence type="ECO:0000256" key="5">
    <source>
        <dbReference type="ARBA" id="ARBA00022771"/>
    </source>
</evidence>
<sequence length="669" mass="74839">MNYTNKNNDTLVEMNNAALHQALTHVGHDGHGGHGMLDYGSMGDIIMDNSYFNADSMDLPSNFDSMTLFPANTIDINQQQSKAQYQQPPQSSSPSSSLDSAHISSAPIVKSQASLVKDEDLWSPPSSYNPPPIPLPTGAIQSWPASGTTITTSTTTATTMNGIDSNNSNSTDNIRDPFVASQQYQQPGTTSSQWCNASSFSPSYQDMMLSDIYPSPVPTSMQPHYNDGTQLEDIKPQVPPPVTVKKTNIARRSLPRRHTVSTVYNAPPELIHSSSAFGNHHHHQQQQQLYYHQQPFLQQQQQPLQQPVQQQQQQPDPAQHAKMRKMLKARRHRSLGRLEVPSHYLTKLDTAYHAVSPSSLSCGTSRCGSPLSAECLSNEQHLDTMTYSMDQVTQRLMQPSFMPQGGFHHHHQQQQYQQQVPDQVDPTGVPTSYPSFLIQPIYHQNSSPPAAASLPSAPTVQSQHLPHHAHLQMMDDDMYSMAATSHTSTNTAPTSPVIIPVVIDDESEDADDYSGHQSLGNANGPHTCQWGDCRLEFPLLDHLIEHTKTLHIGSGKPLYYCRWKDCARGDKPFTKRHKMHNHLRTHTGERPYVCTEEGCGKRFSRPDSMATHTKIHTNIRPYACQFENCEKAYYHLRSLRKHEKSHEVPPPLPTASLMDRHLSVLELKD</sequence>
<keyword evidence="8" id="KW-0539">Nucleus</keyword>
<keyword evidence="5 9" id="KW-0863">Zinc-finger</keyword>
<name>A0A163JDS1_ABSGL</name>
<dbReference type="Gene3D" id="3.30.160.60">
    <property type="entry name" value="Classic Zinc Finger"/>
    <property type="match status" value="4"/>
</dbReference>
<dbReference type="Pfam" id="PF00096">
    <property type="entry name" value="zf-C2H2"/>
    <property type="match status" value="1"/>
</dbReference>
<dbReference type="InterPro" id="IPR013087">
    <property type="entry name" value="Znf_C2H2_type"/>
</dbReference>
<feature type="region of interest" description="Disordered" evidence="10">
    <location>
        <begin position="120"/>
        <end position="175"/>
    </location>
</feature>
<reference evidence="12" key="1">
    <citation type="submission" date="2016-04" db="EMBL/GenBank/DDBJ databases">
        <authorList>
            <person name="Evans L.H."/>
            <person name="Alamgir A."/>
            <person name="Owens N."/>
            <person name="Weber N.D."/>
            <person name="Virtaneva K."/>
            <person name="Barbian K."/>
            <person name="Babar A."/>
            <person name="Rosenke K."/>
        </authorList>
    </citation>
    <scope>NUCLEOTIDE SEQUENCE [LARGE SCALE GENOMIC DNA]</scope>
    <source>
        <strain evidence="12">CBS 101.48</strain>
    </source>
</reference>
<dbReference type="Proteomes" id="UP000078561">
    <property type="component" value="Unassembled WGS sequence"/>
</dbReference>
<evidence type="ECO:0000313" key="13">
    <source>
        <dbReference type="Proteomes" id="UP000078561"/>
    </source>
</evidence>
<evidence type="ECO:0000256" key="10">
    <source>
        <dbReference type="SAM" id="MobiDB-lite"/>
    </source>
</evidence>
<keyword evidence="7" id="KW-0238">DNA-binding</keyword>
<dbReference type="GO" id="GO:0000978">
    <property type="term" value="F:RNA polymerase II cis-regulatory region sequence-specific DNA binding"/>
    <property type="evidence" value="ECO:0007669"/>
    <property type="project" value="TreeGrafter"/>
</dbReference>
<dbReference type="GO" id="GO:0005634">
    <property type="term" value="C:nucleus"/>
    <property type="evidence" value="ECO:0007669"/>
    <property type="project" value="UniProtKB-SubCell"/>
</dbReference>
<dbReference type="PANTHER" id="PTHR45718:SF8">
    <property type="entry name" value="GLIS FAMILY ZINC FINGER 2"/>
    <property type="match status" value="1"/>
</dbReference>
<feature type="domain" description="C2H2-type" evidence="11">
    <location>
        <begin position="592"/>
        <end position="621"/>
    </location>
</feature>
<dbReference type="PANTHER" id="PTHR45718">
    <property type="entry name" value="TRANSCRIPTIONAL ACTIVATOR CUBITUS INTERRUPTUS"/>
    <property type="match status" value="1"/>
</dbReference>
<dbReference type="PROSITE" id="PS00028">
    <property type="entry name" value="ZINC_FINGER_C2H2_1"/>
    <property type="match status" value="3"/>
</dbReference>
<dbReference type="InParanoid" id="A0A163JDS1"/>
<feature type="region of interest" description="Disordered" evidence="10">
    <location>
        <begin position="79"/>
        <end position="102"/>
    </location>
</feature>
<dbReference type="STRING" id="4829.A0A163JDS1"/>
<feature type="domain" description="C2H2-type" evidence="11">
    <location>
        <begin position="622"/>
        <end position="651"/>
    </location>
</feature>
<keyword evidence="4" id="KW-0677">Repeat</keyword>
<evidence type="ECO:0000256" key="4">
    <source>
        <dbReference type="ARBA" id="ARBA00022737"/>
    </source>
</evidence>
<dbReference type="GO" id="GO:0008270">
    <property type="term" value="F:zinc ion binding"/>
    <property type="evidence" value="ECO:0007669"/>
    <property type="project" value="UniProtKB-KW"/>
</dbReference>
<comment type="subcellular location">
    <subcellularLocation>
        <location evidence="1">Nucleus</location>
    </subcellularLocation>
</comment>
<feature type="region of interest" description="Disordered" evidence="10">
    <location>
        <begin position="298"/>
        <end position="325"/>
    </location>
</feature>
<organism evidence="12">
    <name type="scientific">Absidia glauca</name>
    <name type="common">Pin mould</name>
    <dbReference type="NCBI Taxonomy" id="4829"/>
    <lineage>
        <taxon>Eukaryota</taxon>
        <taxon>Fungi</taxon>
        <taxon>Fungi incertae sedis</taxon>
        <taxon>Mucoromycota</taxon>
        <taxon>Mucoromycotina</taxon>
        <taxon>Mucoromycetes</taxon>
        <taxon>Mucorales</taxon>
        <taxon>Cunninghamellaceae</taxon>
        <taxon>Absidia</taxon>
    </lineage>
</organism>
<dbReference type="SMART" id="SM00355">
    <property type="entry name" value="ZnF_C2H2"/>
    <property type="match status" value="4"/>
</dbReference>
<dbReference type="GO" id="GO:0000981">
    <property type="term" value="F:DNA-binding transcription factor activity, RNA polymerase II-specific"/>
    <property type="evidence" value="ECO:0007669"/>
    <property type="project" value="TreeGrafter"/>
</dbReference>
<dbReference type="InterPro" id="IPR043359">
    <property type="entry name" value="GLI-like"/>
</dbReference>
<dbReference type="InterPro" id="IPR056436">
    <property type="entry name" value="Znf-C2H2_ZIC1-5/GLI1-3-like"/>
</dbReference>
<dbReference type="PROSITE" id="PS50157">
    <property type="entry name" value="ZINC_FINGER_C2H2_2"/>
    <property type="match status" value="4"/>
</dbReference>
<dbReference type="Pfam" id="PF23561">
    <property type="entry name" value="zf-C2H2_15"/>
    <property type="match status" value="1"/>
</dbReference>
<dbReference type="SUPFAM" id="SSF57667">
    <property type="entry name" value="beta-beta-alpha zinc fingers"/>
    <property type="match status" value="3"/>
</dbReference>
<evidence type="ECO:0000256" key="9">
    <source>
        <dbReference type="PROSITE-ProRule" id="PRU00042"/>
    </source>
</evidence>
<proteinExistence type="inferred from homology"/>
<keyword evidence="13" id="KW-1185">Reference proteome</keyword>
<comment type="similarity">
    <text evidence="2">Belongs to the GLI C2H2-type zinc-finger protein family.</text>
</comment>
<evidence type="ECO:0000259" key="11">
    <source>
        <dbReference type="PROSITE" id="PS50157"/>
    </source>
</evidence>
<evidence type="ECO:0000256" key="3">
    <source>
        <dbReference type="ARBA" id="ARBA00022723"/>
    </source>
</evidence>
<feature type="region of interest" description="Disordered" evidence="10">
    <location>
        <begin position="404"/>
        <end position="424"/>
    </location>
</feature>
<gene>
    <name evidence="12" type="primary">ABSGL_06498.1 scaffold 8356</name>
</gene>
<evidence type="ECO:0000256" key="6">
    <source>
        <dbReference type="ARBA" id="ARBA00022833"/>
    </source>
</evidence>
<feature type="compositionally biased region" description="Low complexity" evidence="10">
    <location>
        <begin position="148"/>
        <end position="170"/>
    </location>
</feature>
<keyword evidence="3" id="KW-0479">Metal-binding</keyword>
<feature type="domain" description="C2H2-type" evidence="11">
    <location>
        <begin position="564"/>
        <end position="591"/>
    </location>
</feature>
<dbReference type="OrthoDB" id="654211at2759"/>
<dbReference type="AlphaFoldDB" id="A0A163JDS1"/>
<evidence type="ECO:0000313" key="12">
    <source>
        <dbReference type="EMBL" id="SAM00775.1"/>
    </source>
</evidence>
<dbReference type="FunFam" id="3.30.160.60:FF:002343">
    <property type="entry name" value="Zinc finger protein 33A"/>
    <property type="match status" value="1"/>
</dbReference>
<feature type="domain" description="C2H2-type" evidence="11">
    <location>
        <begin position="526"/>
        <end position="556"/>
    </location>
</feature>
<evidence type="ECO:0000256" key="2">
    <source>
        <dbReference type="ARBA" id="ARBA00010831"/>
    </source>
</evidence>
<evidence type="ECO:0000256" key="7">
    <source>
        <dbReference type="ARBA" id="ARBA00023125"/>
    </source>
</evidence>